<dbReference type="SUPFAM" id="SSF63825">
    <property type="entry name" value="YWTD domain"/>
    <property type="match status" value="1"/>
</dbReference>
<proteinExistence type="predicted"/>
<reference evidence="2" key="1">
    <citation type="submission" date="2019-08" db="EMBL/GenBank/DDBJ databases">
        <title>The improved chromosome-level genome for the pearl oyster Pinctada fucata martensii using PacBio sequencing and Hi-C.</title>
        <authorList>
            <person name="Zheng Z."/>
        </authorList>
    </citation>
    <scope>NUCLEOTIDE SEQUENCE</scope>
    <source>
        <strain evidence="2">ZZ-2019</strain>
        <tissue evidence="2">Adductor muscle</tissue>
    </source>
</reference>
<comment type="caution">
    <text evidence="2">The sequence shown here is derived from an EMBL/GenBank/DDBJ whole genome shotgun (WGS) entry which is preliminary data.</text>
</comment>
<feature type="compositionally biased region" description="Polar residues" evidence="1">
    <location>
        <begin position="154"/>
        <end position="170"/>
    </location>
</feature>
<organism evidence="2 3">
    <name type="scientific">Pinctada imbricata</name>
    <name type="common">Atlantic pearl-oyster</name>
    <name type="synonym">Pinctada martensii</name>
    <dbReference type="NCBI Taxonomy" id="66713"/>
    <lineage>
        <taxon>Eukaryota</taxon>
        <taxon>Metazoa</taxon>
        <taxon>Spiralia</taxon>
        <taxon>Lophotrochozoa</taxon>
        <taxon>Mollusca</taxon>
        <taxon>Bivalvia</taxon>
        <taxon>Autobranchia</taxon>
        <taxon>Pteriomorphia</taxon>
        <taxon>Pterioida</taxon>
        <taxon>Pterioidea</taxon>
        <taxon>Pteriidae</taxon>
        <taxon>Pinctada</taxon>
    </lineage>
</organism>
<evidence type="ECO:0000313" key="3">
    <source>
        <dbReference type="Proteomes" id="UP001186944"/>
    </source>
</evidence>
<gene>
    <name evidence="2" type="ORF">FSP39_017099</name>
</gene>
<dbReference type="PANTHER" id="PTHR24104:SF25">
    <property type="entry name" value="PROTEIN LIN-41"/>
    <property type="match status" value="1"/>
</dbReference>
<accession>A0AA88Y5E0</accession>
<dbReference type="GO" id="GO:0043161">
    <property type="term" value="P:proteasome-mediated ubiquitin-dependent protein catabolic process"/>
    <property type="evidence" value="ECO:0007669"/>
    <property type="project" value="TreeGrafter"/>
</dbReference>
<dbReference type="AlphaFoldDB" id="A0AA88Y5E0"/>
<evidence type="ECO:0000256" key="1">
    <source>
        <dbReference type="SAM" id="MobiDB-lite"/>
    </source>
</evidence>
<keyword evidence="3" id="KW-1185">Reference proteome</keyword>
<dbReference type="GO" id="GO:0008270">
    <property type="term" value="F:zinc ion binding"/>
    <property type="evidence" value="ECO:0007669"/>
    <property type="project" value="UniProtKB-KW"/>
</dbReference>
<dbReference type="GO" id="GO:0061630">
    <property type="term" value="F:ubiquitin protein ligase activity"/>
    <property type="evidence" value="ECO:0007669"/>
    <property type="project" value="TreeGrafter"/>
</dbReference>
<dbReference type="InterPro" id="IPR050952">
    <property type="entry name" value="TRIM-NHL_E3_ligases"/>
</dbReference>
<feature type="region of interest" description="Disordered" evidence="1">
    <location>
        <begin position="1"/>
        <end position="34"/>
    </location>
</feature>
<feature type="region of interest" description="Disordered" evidence="1">
    <location>
        <begin position="151"/>
        <end position="182"/>
    </location>
</feature>
<dbReference type="GO" id="GO:0000209">
    <property type="term" value="P:protein polyubiquitination"/>
    <property type="evidence" value="ECO:0007669"/>
    <property type="project" value="TreeGrafter"/>
</dbReference>
<dbReference type="PANTHER" id="PTHR24104">
    <property type="entry name" value="E3 UBIQUITIN-PROTEIN LIGASE NHLRC1-RELATED"/>
    <property type="match status" value="1"/>
</dbReference>
<dbReference type="EMBL" id="VSWD01000007">
    <property type="protein sequence ID" value="KAK3098196.1"/>
    <property type="molecule type" value="Genomic_DNA"/>
</dbReference>
<feature type="compositionally biased region" description="Basic and acidic residues" evidence="1">
    <location>
        <begin position="8"/>
        <end position="18"/>
    </location>
</feature>
<protein>
    <submittedName>
        <fullName evidence="2">Uncharacterized protein</fullName>
    </submittedName>
</protein>
<feature type="region of interest" description="Disordered" evidence="1">
    <location>
        <begin position="95"/>
        <end position="117"/>
    </location>
</feature>
<dbReference type="Proteomes" id="UP001186944">
    <property type="component" value="Unassembled WGS sequence"/>
</dbReference>
<evidence type="ECO:0000313" key="2">
    <source>
        <dbReference type="EMBL" id="KAK3098196.1"/>
    </source>
</evidence>
<dbReference type="InterPro" id="IPR011042">
    <property type="entry name" value="6-blade_b-propeller_TolB-like"/>
</dbReference>
<name>A0AA88Y5E0_PINIB</name>
<dbReference type="Gene3D" id="2.120.10.30">
    <property type="entry name" value="TolB, C-terminal domain"/>
    <property type="match status" value="1"/>
</dbReference>
<sequence>MNEEENWEEKSDNKRVEYTENSFPSKYPFPSRPFDEEALCRDEPVPTLRSSLCHQKQSRKWSLSPKHSQSVPTRANPMLCFVDSSHKVETVMQRNKHETLTPEQDLSIGNGDKEQNRQSFIGSTTFENAVSDIGDDDCECESICTEDEDDIHKSQTMYPSSDQRTNIQNNENERGKFPQPPQVQRKDFHAIDEVVQNIPRLPLPRRVRIMHEFNIVVSGMAVSEKDIALISLISRCISIFHYEKQTFSSISHLCKKIEAPYDGVYTEDENNETGLFFTETDRDKRGVKILYKSKSKLKLVNFTSRVEDPRGISANDQNVFVCDRNRCSILVFRKDGDLILSISNMYSRFQMPTYVFADGHDRLVISDPSTYSVRVLSGIEDRCTVIDTYTSSNFMLHGQIVPGKCCIDHGRVLIPDKSHREVWNCSNKQKLNFIFDCKLGDGPVAVSRLSSTKIVVATKSGKILVL</sequence>